<dbReference type="GO" id="GO:0006355">
    <property type="term" value="P:regulation of DNA-templated transcription"/>
    <property type="evidence" value="ECO:0007669"/>
    <property type="project" value="InterPro"/>
</dbReference>
<dbReference type="AlphaFoldDB" id="A0A6J7R5V4"/>
<feature type="domain" description="Antitoxin FitA-like ribbon-helix-helix" evidence="2">
    <location>
        <begin position="48"/>
        <end position="84"/>
    </location>
</feature>
<dbReference type="InterPro" id="IPR010985">
    <property type="entry name" value="Ribbon_hlx_hlx"/>
</dbReference>
<reference evidence="3" key="1">
    <citation type="submission" date="2020-05" db="EMBL/GenBank/DDBJ databases">
        <authorList>
            <person name="Chiriac C."/>
            <person name="Salcher M."/>
            <person name="Ghai R."/>
            <person name="Kavagutti S V."/>
        </authorList>
    </citation>
    <scope>NUCLEOTIDE SEQUENCE</scope>
</reference>
<dbReference type="SUPFAM" id="SSF47598">
    <property type="entry name" value="Ribbon-helix-helix"/>
    <property type="match status" value="1"/>
</dbReference>
<proteinExistence type="predicted"/>
<evidence type="ECO:0000313" key="3">
    <source>
        <dbReference type="EMBL" id="CAB5024127.1"/>
    </source>
</evidence>
<accession>A0A6J7R5V4</accession>
<evidence type="ECO:0000256" key="1">
    <source>
        <dbReference type="SAM" id="MobiDB-lite"/>
    </source>
</evidence>
<feature type="compositionally biased region" description="Basic and acidic residues" evidence="1">
    <location>
        <begin position="116"/>
        <end position="132"/>
    </location>
</feature>
<feature type="region of interest" description="Disordered" evidence="1">
    <location>
        <begin position="103"/>
        <end position="151"/>
    </location>
</feature>
<sequence length="151" mass="16673">MIMMTDADYEPSPNDVAVVARGSRQPIHGLVLRPLTRSSACLQNAIMPNMLIRNVDARLHARLVDHAKADGQSLQQYLLARLEAFAETLTAREAIERWEAGIPVRPESGTSPAADVLHDIQAAREERTERLTELSSARRGSARRGDGEPRP</sequence>
<gene>
    <name evidence="3" type="ORF">UFOPK4061_01567</name>
</gene>
<evidence type="ECO:0000259" key="2">
    <source>
        <dbReference type="Pfam" id="PF22513"/>
    </source>
</evidence>
<dbReference type="Pfam" id="PF22513">
    <property type="entry name" value="FitA-like_RHH"/>
    <property type="match status" value="1"/>
</dbReference>
<dbReference type="InterPro" id="IPR053853">
    <property type="entry name" value="FitA-like_RHH"/>
</dbReference>
<name>A0A6J7R5V4_9ZZZZ</name>
<organism evidence="3">
    <name type="scientific">freshwater metagenome</name>
    <dbReference type="NCBI Taxonomy" id="449393"/>
    <lineage>
        <taxon>unclassified sequences</taxon>
        <taxon>metagenomes</taxon>
        <taxon>ecological metagenomes</taxon>
    </lineage>
</organism>
<protein>
    <submittedName>
        <fullName evidence="3">Unannotated protein</fullName>
    </submittedName>
</protein>
<dbReference type="EMBL" id="CAFBPD010000303">
    <property type="protein sequence ID" value="CAB5024127.1"/>
    <property type="molecule type" value="Genomic_DNA"/>
</dbReference>